<name>A0A0G1UB61_9BACT</name>
<comment type="caution">
    <text evidence="1">The sequence shown here is derived from an EMBL/GenBank/DDBJ whole genome shotgun (WGS) entry which is preliminary data.</text>
</comment>
<evidence type="ECO:0000313" key="1">
    <source>
        <dbReference type="EMBL" id="KKU54910.1"/>
    </source>
</evidence>
<dbReference type="AlphaFoldDB" id="A0A0G1UB61"/>
<gene>
    <name evidence="1" type="ORF">UX78_C0030G0001</name>
</gene>
<dbReference type="Proteomes" id="UP000034607">
    <property type="component" value="Unassembled WGS sequence"/>
</dbReference>
<protein>
    <submittedName>
        <fullName evidence="1">Uncharacterized protein</fullName>
    </submittedName>
</protein>
<feature type="non-terminal residue" evidence="1">
    <location>
        <position position="1"/>
    </location>
</feature>
<dbReference type="EMBL" id="LCNM01000030">
    <property type="protein sequence ID" value="KKU54910.1"/>
    <property type="molecule type" value="Genomic_DNA"/>
</dbReference>
<reference evidence="1 2" key="1">
    <citation type="journal article" date="2015" name="Nature">
        <title>rRNA introns, odd ribosomes, and small enigmatic genomes across a large radiation of phyla.</title>
        <authorList>
            <person name="Brown C.T."/>
            <person name="Hug L.A."/>
            <person name="Thomas B.C."/>
            <person name="Sharon I."/>
            <person name="Castelle C.J."/>
            <person name="Singh A."/>
            <person name="Wilkins M.J."/>
            <person name="Williams K.H."/>
            <person name="Banfield J.F."/>
        </authorList>
    </citation>
    <scope>NUCLEOTIDE SEQUENCE [LARGE SCALE GENOMIC DNA]</scope>
</reference>
<accession>A0A0G1UB61</accession>
<evidence type="ECO:0000313" key="2">
    <source>
        <dbReference type="Proteomes" id="UP000034607"/>
    </source>
</evidence>
<proteinExistence type="predicted"/>
<sequence>VSRDRRARGADICKYVGCSAGTKYRVCGRISQIIEKLYGVEEGERR</sequence>
<organism evidence="1 2">
    <name type="scientific">Candidatus Amesbacteria bacterium GW2011_GWA2_47_11</name>
    <dbReference type="NCBI Taxonomy" id="1618357"/>
    <lineage>
        <taxon>Bacteria</taxon>
        <taxon>Candidatus Amesiibacteriota</taxon>
    </lineage>
</organism>